<keyword evidence="1" id="KW-0812">Transmembrane</keyword>
<proteinExistence type="predicted"/>
<comment type="caution">
    <text evidence="2">The sequence shown here is derived from an EMBL/GenBank/DDBJ whole genome shotgun (WGS) entry which is preliminary data.</text>
</comment>
<keyword evidence="1" id="KW-0472">Membrane</keyword>
<gene>
    <name evidence="2" type="ORF">PR048_017875</name>
</gene>
<dbReference type="Proteomes" id="UP001159363">
    <property type="component" value="Chromosome 5"/>
</dbReference>
<feature type="transmembrane region" description="Helical" evidence="1">
    <location>
        <begin position="185"/>
        <end position="212"/>
    </location>
</feature>
<evidence type="ECO:0000313" key="3">
    <source>
        <dbReference type="Proteomes" id="UP001159363"/>
    </source>
</evidence>
<sequence>MEQAREWLSKLSLSDVCSPFPALPKNLPFPPHLLSLIMQSLWAHMRSSGRKSRAAQECKDVGKREKIRATAASSGMIPTCGNLGATPSGIEPDSPLWRALYLLRKPSSCYRKGTLMRDAFEMLDDKLNATPAIGETGRYPKMVVPIKLTSHDNGYVQRVKRSCGALCCSAAALQGNARAMTREAIFLPCVLFLIIPFIIIFLVPCSALLLAIPRATSPLQCAPSIPPLFPSLVPPPHLNPSSPPDHFPLPKLRLYNLLYEAIPGNRNFACSRKHGRAPGLVAYNTSQNVIHKPASPFWARMHGPTRRVSQLACSAGELTVSRAPPAGPPRFSALPSGRVTLRSSQCKAHARGVTVSLLASHQGGPGSIAHRVTPDFRTWESCRTMQLIGGFSRGSPVQPPAFFSFLCCAILTSITLSSQGLYGASVAEWLDCSLPTEANPGQFTQNFRKWESCRTMPLVDGFSRVFPVSPAPSFRSSSMLTSLHPHRLIRHRC</sequence>
<name>A0ABQ9HAV0_9NEOP</name>
<organism evidence="2 3">
    <name type="scientific">Dryococelus australis</name>
    <dbReference type="NCBI Taxonomy" id="614101"/>
    <lineage>
        <taxon>Eukaryota</taxon>
        <taxon>Metazoa</taxon>
        <taxon>Ecdysozoa</taxon>
        <taxon>Arthropoda</taxon>
        <taxon>Hexapoda</taxon>
        <taxon>Insecta</taxon>
        <taxon>Pterygota</taxon>
        <taxon>Neoptera</taxon>
        <taxon>Polyneoptera</taxon>
        <taxon>Phasmatodea</taxon>
        <taxon>Verophasmatodea</taxon>
        <taxon>Anareolatae</taxon>
        <taxon>Phasmatidae</taxon>
        <taxon>Eurycanthinae</taxon>
        <taxon>Dryococelus</taxon>
    </lineage>
</organism>
<protein>
    <submittedName>
        <fullName evidence="2">Uncharacterized protein</fullName>
    </submittedName>
</protein>
<reference evidence="2 3" key="1">
    <citation type="submission" date="2023-02" db="EMBL/GenBank/DDBJ databases">
        <title>LHISI_Scaffold_Assembly.</title>
        <authorList>
            <person name="Stuart O.P."/>
            <person name="Cleave R."/>
            <person name="Magrath M.J.L."/>
            <person name="Mikheyev A.S."/>
        </authorList>
    </citation>
    <scope>NUCLEOTIDE SEQUENCE [LARGE SCALE GENOMIC DNA]</scope>
    <source>
        <strain evidence="2">Daus_M_001</strain>
        <tissue evidence="2">Leg muscle</tissue>
    </source>
</reference>
<keyword evidence="1" id="KW-1133">Transmembrane helix</keyword>
<dbReference type="EMBL" id="JARBHB010000006">
    <property type="protein sequence ID" value="KAJ8881394.1"/>
    <property type="molecule type" value="Genomic_DNA"/>
</dbReference>
<accession>A0ABQ9HAV0</accession>
<evidence type="ECO:0000313" key="2">
    <source>
        <dbReference type="EMBL" id="KAJ8881394.1"/>
    </source>
</evidence>
<evidence type="ECO:0000256" key="1">
    <source>
        <dbReference type="SAM" id="Phobius"/>
    </source>
</evidence>
<keyword evidence="3" id="KW-1185">Reference proteome</keyword>